<dbReference type="RefSeq" id="WP_265764896.1">
    <property type="nucleotide sequence ID" value="NZ_JAGGJA010000003.1"/>
</dbReference>
<keyword evidence="8 11" id="KW-0460">Magnesium</keyword>
<accession>A0ABT3PKC0</accession>
<dbReference type="InterPro" id="IPR003374">
    <property type="entry name" value="ApbE-like_sf"/>
</dbReference>
<evidence type="ECO:0000313" key="13">
    <source>
        <dbReference type="Proteomes" id="UP001207918"/>
    </source>
</evidence>
<evidence type="ECO:0000256" key="4">
    <source>
        <dbReference type="ARBA" id="ARBA00022630"/>
    </source>
</evidence>
<evidence type="ECO:0000256" key="2">
    <source>
        <dbReference type="ARBA" id="ARBA00011955"/>
    </source>
</evidence>
<dbReference type="PANTHER" id="PTHR30040">
    <property type="entry name" value="THIAMINE BIOSYNTHESIS LIPOPROTEIN APBE"/>
    <property type="match status" value="1"/>
</dbReference>
<evidence type="ECO:0000256" key="7">
    <source>
        <dbReference type="ARBA" id="ARBA00022827"/>
    </source>
</evidence>
<evidence type="ECO:0000256" key="5">
    <source>
        <dbReference type="ARBA" id="ARBA00022679"/>
    </source>
</evidence>
<keyword evidence="5 11" id="KW-0808">Transferase</keyword>
<comment type="caution">
    <text evidence="12">The sequence shown here is derived from an EMBL/GenBank/DDBJ whole genome shotgun (WGS) entry which is preliminary data.</text>
</comment>
<keyword evidence="4 11" id="KW-0285">Flavoprotein</keyword>
<dbReference type="EC" id="2.7.1.180" evidence="2 11"/>
<dbReference type="Gene3D" id="3.10.520.10">
    <property type="entry name" value="ApbE-like domains"/>
    <property type="match status" value="1"/>
</dbReference>
<evidence type="ECO:0000256" key="11">
    <source>
        <dbReference type="PIRNR" id="PIRNR006268"/>
    </source>
</evidence>
<comment type="similarity">
    <text evidence="11">Belongs to the ApbE family.</text>
</comment>
<evidence type="ECO:0000256" key="6">
    <source>
        <dbReference type="ARBA" id="ARBA00022723"/>
    </source>
</evidence>
<keyword evidence="13" id="KW-1185">Reference proteome</keyword>
<sequence length="374" mass="41176">MDSKEIFPRAALVTEWSCLISTPNSYLQNELMNLRFNCLFVILSLLIIIPHPKAHAQSLQRYEFESRQMGTTFKLIFYAPNDSIANVAQESAFNRADTLNSILSDYDPKSNLNQLSSKSGTHQFFAVDSTLFLVLNKAQKLAKATDGAFDVTIGPAVSLWRKIRGADNPELPSSQELKQVKDRVGHQHLSIDRPSHSVALTQPGMQLDLGGIAKGFAADEMLRMLKEVGLHSVLVDAGGDIRLGDPPPGKKAWTVTIPAHKRDGSRKWLTLELSNCAIATSGDLFQHVMINGKRYSHIINPHTGLGLTDQSMVTVVAPDGITADSYASAISVLGVDKGMEFVNGKSAIMLRIEYKKNEDIDIRKSPGFDELIME</sequence>
<dbReference type="Pfam" id="PF02424">
    <property type="entry name" value="ApbE"/>
    <property type="match status" value="1"/>
</dbReference>
<evidence type="ECO:0000256" key="8">
    <source>
        <dbReference type="ARBA" id="ARBA00022842"/>
    </source>
</evidence>
<dbReference type="InterPro" id="IPR024932">
    <property type="entry name" value="ApbE"/>
</dbReference>
<evidence type="ECO:0000256" key="3">
    <source>
        <dbReference type="ARBA" id="ARBA00016337"/>
    </source>
</evidence>
<evidence type="ECO:0000313" key="12">
    <source>
        <dbReference type="EMBL" id="MCW9706193.1"/>
    </source>
</evidence>
<dbReference type="EMBL" id="JAGGJA010000003">
    <property type="protein sequence ID" value="MCW9706193.1"/>
    <property type="molecule type" value="Genomic_DNA"/>
</dbReference>
<dbReference type="PANTHER" id="PTHR30040:SF2">
    <property type="entry name" value="FAD:PROTEIN FMN TRANSFERASE"/>
    <property type="match status" value="1"/>
</dbReference>
<dbReference type="GO" id="GO:0016740">
    <property type="term" value="F:transferase activity"/>
    <property type="evidence" value="ECO:0007669"/>
    <property type="project" value="UniProtKB-KW"/>
</dbReference>
<name>A0ABT3PKC0_9BACT</name>
<dbReference type="PIRSF" id="PIRSF006268">
    <property type="entry name" value="ApbE"/>
    <property type="match status" value="1"/>
</dbReference>
<protein>
    <recommendedName>
        <fullName evidence="3 11">FAD:protein FMN transferase</fullName>
        <ecNumber evidence="2 11">2.7.1.180</ecNumber>
    </recommendedName>
    <alternativeName>
        <fullName evidence="9 11">Flavin transferase</fullName>
    </alternativeName>
</protein>
<gene>
    <name evidence="12" type="ORF">J6I44_04985</name>
</gene>
<evidence type="ECO:0000256" key="9">
    <source>
        <dbReference type="ARBA" id="ARBA00031306"/>
    </source>
</evidence>
<evidence type="ECO:0000256" key="1">
    <source>
        <dbReference type="ARBA" id="ARBA00001946"/>
    </source>
</evidence>
<dbReference type="Proteomes" id="UP001207918">
    <property type="component" value="Unassembled WGS sequence"/>
</dbReference>
<reference evidence="12 13" key="1">
    <citation type="submission" date="2021-03" db="EMBL/GenBank/DDBJ databases">
        <title>Aliifodinibius sp. nov., a new bacterium isolated from saline soil.</title>
        <authorList>
            <person name="Galisteo C."/>
            <person name="De La Haba R."/>
            <person name="Sanchez-Porro C."/>
            <person name="Ventosa A."/>
        </authorList>
    </citation>
    <scope>NUCLEOTIDE SEQUENCE [LARGE SCALE GENOMIC DNA]</scope>
    <source>
        <strain evidence="12 13">1BSP15-2V2</strain>
    </source>
</reference>
<organism evidence="12 13">
    <name type="scientific">Fodinibius salsisoli</name>
    <dbReference type="NCBI Taxonomy" id="2820877"/>
    <lineage>
        <taxon>Bacteria</taxon>
        <taxon>Pseudomonadati</taxon>
        <taxon>Balneolota</taxon>
        <taxon>Balneolia</taxon>
        <taxon>Balneolales</taxon>
        <taxon>Balneolaceae</taxon>
        <taxon>Fodinibius</taxon>
    </lineage>
</organism>
<keyword evidence="7 11" id="KW-0274">FAD</keyword>
<comment type="catalytic activity">
    <reaction evidence="10 11">
        <text>L-threonyl-[protein] + FAD = FMN-L-threonyl-[protein] + AMP + H(+)</text>
        <dbReference type="Rhea" id="RHEA:36847"/>
        <dbReference type="Rhea" id="RHEA-COMP:11060"/>
        <dbReference type="Rhea" id="RHEA-COMP:11061"/>
        <dbReference type="ChEBI" id="CHEBI:15378"/>
        <dbReference type="ChEBI" id="CHEBI:30013"/>
        <dbReference type="ChEBI" id="CHEBI:57692"/>
        <dbReference type="ChEBI" id="CHEBI:74257"/>
        <dbReference type="ChEBI" id="CHEBI:456215"/>
        <dbReference type="EC" id="2.7.1.180"/>
    </reaction>
</comment>
<dbReference type="SUPFAM" id="SSF143631">
    <property type="entry name" value="ApbE-like"/>
    <property type="match status" value="1"/>
</dbReference>
<keyword evidence="6 11" id="KW-0479">Metal-binding</keyword>
<evidence type="ECO:0000256" key="10">
    <source>
        <dbReference type="ARBA" id="ARBA00048540"/>
    </source>
</evidence>
<comment type="cofactor">
    <cofactor evidence="1">
        <name>Mg(2+)</name>
        <dbReference type="ChEBI" id="CHEBI:18420"/>
    </cofactor>
</comment>
<proteinExistence type="inferred from homology"/>